<evidence type="ECO:0000313" key="1">
    <source>
        <dbReference type="EMBL" id="BCT77670.1"/>
    </source>
</evidence>
<gene>
    <name evidence="1" type="ORF">SCMU_35120</name>
</gene>
<reference evidence="1 2" key="1">
    <citation type="journal article" date="2021" name="J. Biosci. Bioeng.">
        <title>Identification and characterization of a chc gene cluster responsible for the aromatization pathway of cyclohexanecarboxylate degradation in Sinomonas cyclohexanicum ATCC 51369.</title>
        <authorList>
            <person name="Yamamoto T."/>
            <person name="Hasegawa Y."/>
            <person name="Lau P.C.K."/>
            <person name="Iwaki H."/>
        </authorList>
    </citation>
    <scope>NUCLEOTIDE SEQUENCE [LARGE SCALE GENOMIC DNA]</scope>
    <source>
        <strain evidence="1 2">ATCC 51369</strain>
    </source>
</reference>
<accession>A0ABN6FLG3</accession>
<protein>
    <recommendedName>
        <fullName evidence="3">ABM domain-containing protein</fullName>
    </recommendedName>
</protein>
<name>A0ABN6FLG3_SINCY</name>
<keyword evidence="2" id="KW-1185">Reference proteome</keyword>
<sequence length="94" mass="10157">MYIRVSTYRPSAGSTGAPTEETVQRVLELPGCRGLYYLHGEGGTSLSLSLWEDKAALDGSRDAIDAIRAETAGAQHMEVLGVDEYEVLTQSLKP</sequence>
<dbReference type="InterPro" id="IPR011008">
    <property type="entry name" value="Dimeric_a/b-barrel"/>
</dbReference>
<dbReference type="EMBL" id="AP024525">
    <property type="protein sequence ID" value="BCT77670.1"/>
    <property type="molecule type" value="Genomic_DNA"/>
</dbReference>
<dbReference type="Proteomes" id="UP001319861">
    <property type="component" value="Chromosome"/>
</dbReference>
<dbReference type="RefSeq" id="WP_229230354.1">
    <property type="nucleotide sequence ID" value="NZ_AP024525.1"/>
</dbReference>
<evidence type="ECO:0008006" key="3">
    <source>
        <dbReference type="Google" id="ProtNLM"/>
    </source>
</evidence>
<organism evidence="1 2">
    <name type="scientific">Sinomonas cyclohexanicum</name>
    <name type="common">Corynebacterium cyclohexanicum</name>
    <dbReference type="NCBI Taxonomy" id="322009"/>
    <lineage>
        <taxon>Bacteria</taxon>
        <taxon>Bacillati</taxon>
        <taxon>Actinomycetota</taxon>
        <taxon>Actinomycetes</taxon>
        <taxon>Micrococcales</taxon>
        <taxon>Micrococcaceae</taxon>
        <taxon>Sinomonas</taxon>
    </lineage>
</organism>
<evidence type="ECO:0000313" key="2">
    <source>
        <dbReference type="Proteomes" id="UP001319861"/>
    </source>
</evidence>
<dbReference type="SUPFAM" id="SSF54909">
    <property type="entry name" value="Dimeric alpha+beta barrel"/>
    <property type="match status" value="1"/>
</dbReference>
<proteinExistence type="predicted"/>